<dbReference type="SUPFAM" id="SSF53383">
    <property type="entry name" value="PLP-dependent transferases"/>
    <property type="match status" value="1"/>
</dbReference>
<dbReference type="InterPro" id="IPR015422">
    <property type="entry name" value="PyrdxlP-dep_Trfase_small"/>
</dbReference>
<evidence type="ECO:0000256" key="4">
    <source>
        <dbReference type="ARBA" id="ARBA00022898"/>
    </source>
</evidence>
<keyword evidence="4" id="KW-0663">Pyridoxal phosphate</keyword>
<dbReference type="Gene3D" id="3.90.1150.10">
    <property type="entry name" value="Aspartate Aminotransferase, domain 1"/>
    <property type="match status" value="1"/>
</dbReference>
<proteinExistence type="predicted"/>
<dbReference type="PANTHER" id="PTHR42790:SF19">
    <property type="entry name" value="KYNURENINE_ALPHA-AMINOADIPATE AMINOTRANSFERASE, MITOCHONDRIAL"/>
    <property type="match status" value="1"/>
</dbReference>
<comment type="caution">
    <text evidence="6">The sequence shown here is derived from an EMBL/GenBank/DDBJ whole genome shotgun (WGS) entry which is preliminary data.</text>
</comment>
<keyword evidence="3" id="KW-0808">Transferase</keyword>
<protein>
    <recommendedName>
        <fullName evidence="5">VOC domain-containing protein</fullName>
    </recommendedName>
</protein>
<organism evidence="6 7">
    <name type="scientific">Streptomyces vastus</name>
    <dbReference type="NCBI Taxonomy" id="285451"/>
    <lineage>
        <taxon>Bacteria</taxon>
        <taxon>Bacillati</taxon>
        <taxon>Actinomycetota</taxon>
        <taxon>Actinomycetes</taxon>
        <taxon>Kitasatosporales</taxon>
        <taxon>Streptomycetaceae</taxon>
        <taxon>Streptomyces</taxon>
    </lineage>
</organism>
<reference evidence="6 7" key="1">
    <citation type="journal article" date="2019" name="Int. J. Syst. Evol. Microbiol.">
        <title>The Global Catalogue of Microorganisms (GCM) 10K type strain sequencing project: providing services to taxonomists for standard genome sequencing and annotation.</title>
        <authorList>
            <consortium name="The Broad Institute Genomics Platform"/>
            <consortium name="The Broad Institute Genome Sequencing Center for Infectious Disease"/>
            <person name="Wu L."/>
            <person name="Ma J."/>
        </authorList>
    </citation>
    <scope>NUCLEOTIDE SEQUENCE [LARGE SCALE GENOMIC DNA]</scope>
    <source>
        <strain evidence="6 7">JCM 4524</strain>
    </source>
</reference>
<dbReference type="Gene3D" id="3.10.180.10">
    <property type="entry name" value="2,3-Dihydroxybiphenyl 1,2-Dioxygenase, domain 1"/>
    <property type="match status" value="1"/>
</dbReference>
<dbReference type="PANTHER" id="PTHR42790">
    <property type="entry name" value="AMINOTRANSFERASE"/>
    <property type="match status" value="1"/>
</dbReference>
<evidence type="ECO:0000313" key="7">
    <source>
        <dbReference type="Proteomes" id="UP001500151"/>
    </source>
</evidence>
<dbReference type="InterPro" id="IPR029068">
    <property type="entry name" value="Glyas_Bleomycin-R_OHBP_Dase"/>
</dbReference>
<comment type="cofactor">
    <cofactor evidence="1">
        <name>pyridoxal 5'-phosphate</name>
        <dbReference type="ChEBI" id="CHEBI:597326"/>
    </cofactor>
</comment>
<dbReference type="SUPFAM" id="SSF54593">
    <property type="entry name" value="Glyoxalase/Bleomycin resistance protein/Dihydroxybiphenyl dioxygenase"/>
    <property type="match status" value="1"/>
</dbReference>
<evidence type="ECO:0000256" key="3">
    <source>
        <dbReference type="ARBA" id="ARBA00022679"/>
    </source>
</evidence>
<dbReference type="EMBL" id="BAAASJ010000044">
    <property type="protein sequence ID" value="GAA2642724.1"/>
    <property type="molecule type" value="Genomic_DNA"/>
</dbReference>
<dbReference type="Proteomes" id="UP001500151">
    <property type="component" value="Unassembled WGS sequence"/>
</dbReference>
<name>A0ABN3R3D5_9ACTN</name>
<evidence type="ECO:0000256" key="2">
    <source>
        <dbReference type="ARBA" id="ARBA00022576"/>
    </source>
</evidence>
<keyword evidence="7" id="KW-1185">Reference proteome</keyword>
<dbReference type="InterPro" id="IPR037523">
    <property type="entry name" value="VOC_core"/>
</dbReference>
<dbReference type="InterPro" id="IPR015424">
    <property type="entry name" value="PyrdxlP-dep_Trfase"/>
</dbReference>
<accession>A0ABN3R3D5</accession>
<dbReference type="PROSITE" id="PS51819">
    <property type="entry name" value="VOC"/>
    <property type="match status" value="1"/>
</dbReference>
<dbReference type="RefSeq" id="WP_344392461.1">
    <property type="nucleotide sequence ID" value="NZ_BAAASJ010000044.1"/>
</dbReference>
<evidence type="ECO:0000259" key="5">
    <source>
        <dbReference type="PROSITE" id="PS51819"/>
    </source>
</evidence>
<gene>
    <name evidence="6" type="ORF">GCM10010307_45860</name>
</gene>
<dbReference type="InterPro" id="IPR050859">
    <property type="entry name" value="Class-I_PLP-dep_aminotransf"/>
</dbReference>
<feature type="domain" description="VOC" evidence="5">
    <location>
        <begin position="5"/>
        <end position="127"/>
    </location>
</feature>
<evidence type="ECO:0000313" key="6">
    <source>
        <dbReference type="EMBL" id="GAA2642724.1"/>
    </source>
</evidence>
<keyword evidence="2" id="KW-0032">Aminotransferase</keyword>
<evidence type="ECO:0000256" key="1">
    <source>
        <dbReference type="ARBA" id="ARBA00001933"/>
    </source>
</evidence>
<sequence>MTAVNAPYVELHAVDRHKASEYFTAPFGFSETGVSETPERDSILLRQGDFHLVVTSGPATESFKEHCDGIADIALGCDDVAATAAGERALPTELVAAVVTGSTGLPAAELATIKSTVTVNTSPLSQAAVSGVLLASNGRLSQANAEAAAHYGTGGRSVLRELTEVFSPAERERLGVRWNEPSGGSFLTMNVAFPGDNAALARCARDFGPLWTPMSHFYPNGGGEHALRLSFSYLTPQEIAEGGRRLARSIDAETSRHTETAS</sequence>